<evidence type="ECO:0000256" key="6">
    <source>
        <dbReference type="RuleBase" id="RU361174"/>
    </source>
</evidence>
<keyword evidence="7" id="KW-0732">Signal</keyword>
<evidence type="ECO:0000256" key="7">
    <source>
        <dbReference type="SAM" id="SignalP"/>
    </source>
</evidence>
<protein>
    <recommendedName>
        <fullName evidence="6">Beta-xylanase</fullName>
        <ecNumber evidence="6">3.2.1.8</ecNumber>
    </recommendedName>
</protein>
<comment type="similarity">
    <text evidence="1 6">Belongs to the glycosyl hydrolase 10 (cellulase F) family.</text>
</comment>
<dbReference type="KEGG" id="glz:GLAREA_04432"/>
<evidence type="ECO:0000256" key="2">
    <source>
        <dbReference type="ARBA" id="ARBA00022801"/>
    </source>
</evidence>
<dbReference type="PROSITE" id="PS51760">
    <property type="entry name" value="GH10_2"/>
    <property type="match status" value="1"/>
</dbReference>
<evidence type="ECO:0000259" key="8">
    <source>
        <dbReference type="PROSITE" id="PS51760"/>
    </source>
</evidence>
<dbReference type="InterPro" id="IPR017853">
    <property type="entry name" value="GH"/>
</dbReference>
<dbReference type="PANTHER" id="PTHR31490:SF76">
    <property type="entry name" value="ENDO-1,4-BETA-XYLANASE C"/>
    <property type="match status" value="1"/>
</dbReference>
<keyword evidence="10" id="KW-1185">Reference proteome</keyword>
<evidence type="ECO:0000256" key="1">
    <source>
        <dbReference type="ARBA" id="ARBA00007495"/>
    </source>
</evidence>
<keyword evidence="4 6" id="KW-0326">Glycosidase</keyword>
<feature type="signal peptide" evidence="7">
    <location>
        <begin position="1"/>
        <end position="19"/>
    </location>
</feature>
<evidence type="ECO:0000256" key="3">
    <source>
        <dbReference type="ARBA" id="ARBA00023277"/>
    </source>
</evidence>
<evidence type="ECO:0000256" key="5">
    <source>
        <dbReference type="ARBA" id="ARBA00023326"/>
    </source>
</evidence>
<dbReference type="PRINTS" id="PR00134">
    <property type="entry name" value="GLHYDRLASE10"/>
</dbReference>
<dbReference type="GO" id="GO:0000272">
    <property type="term" value="P:polysaccharide catabolic process"/>
    <property type="evidence" value="ECO:0007669"/>
    <property type="project" value="UniProtKB-KW"/>
</dbReference>
<dbReference type="SUPFAM" id="SSF51445">
    <property type="entry name" value="(Trans)glycosidases"/>
    <property type="match status" value="1"/>
</dbReference>
<feature type="chain" id="PRO_5004508068" description="Beta-xylanase" evidence="7">
    <location>
        <begin position="20"/>
        <end position="330"/>
    </location>
</feature>
<dbReference type="InterPro" id="IPR044846">
    <property type="entry name" value="GH10"/>
</dbReference>
<organism evidence="9 10">
    <name type="scientific">Glarea lozoyensis (strain ATCC 20868 / MF5171)</name>
    <dbReference type="NCBI Taxonomy" id="1116229"/>
    <lineage>
        <taxon>Eukaryota</taxon>
        <taxon>Fungi</taxon>
        <taxon>Dikarya</taxon>
        <taxon>Ascomycota</taxon>
        <taxon>Pezizomycotina</taxon>
        <taxon>Leotiomycetes</taxon>
        <taxon>Helotiales</taxon>
        <taxon>Helotiaceae</taxon>
        <taxon>Glarea</taxon>
    </lineage>
</organism>
<dbReference type="GO" id="GO:0031176">
    <property type="term" value="F:endo-1,4-beta-xylanase activity"/>
    <property type="evidence" value="ECO:0007669"/>
    <property type="project" value="UniProtKB-EC"/>
</dbReference>
<dbReference type="OrthoDB" id="3055998at2759"/>
<dbReference type="eggNOG" id="ENOG502QSCW">
    <property type="taxonomic scope" value="Eukaryota"/>
</dbReference>
<evidence type="ECO:0000313" key="10">
    <source>
        <dbReference type="Proteomes" id="UP000016922"/>
    </source>
</evidence>
<dbReference type="OMA" id="PENQMKW"/>
<sequence length="330" mass="35805">MRYSALILGLMAAPLAVMASPVVEVMERQSANSLDAAMKAKGKYWGTATDQNRLTAGSNAKIIQANFGQVTPENSMKWDATEKSSNTFSLDGGNYLVEWAIANNKTIRGHTLCWHSQLPGWVSSLSSSAIEAALKNHIITLMTKWKGKIMHWDVVNEVLNEQGQLDTSKPFMSKMGEKFIKVAFETARATDPDAKLYINDYNLDQGSYAKTTGMANLVKKWLGQGIPIDGIGSQAHLQSGQGAGFAAALTTLANSGVSEVAVTELDIVGASSTDYVNVAKACVQQKKCVGITSWGVRDPDSWRASNNPLMFDAQYKPKAAYDAVYKYLTT</sequence>
<comment type="catalytic activity">
    <reaction evidence="6">
        <text>Endohydrolysis of (1-&gt;4)-beta-D-xylosidic linkages in xylans.</text>
        <dbReference type="EC" id="3.2.1.8"/>
    </reaction>
</comment>
<dbReference type="InterPro" id="IPR001000">
    <property type="entry name" value="GH10_dom"/>
</dbReference>
<dbReference type="HOGENOM" id="CLU_020161_2_0_1"/>
<feature type="domain" description="GH10" evidence="8">
    <location>
        <begin position="48"/>
        <end position="327"/>
    </location>
</feature>
<dbReference type="RefSeq" id="XP_008085000.1">
    <property type="nucleotide sequence ID" value="XM_008086809.1"/>
</dbReference>
<keyword evidence="5 6" id="KW-0624">Polysaccharide degradation</keyword>
<name>S3D6G4_GLAL2</name>
<accession>S3D6G4</accession>
<dbReference type="PANTHER" id="PTHR31490">
    <property type="entry name" value="GLYCOSYL HYDROLASE"/>
    <property type="match status" value="1"/>
</dbReference>
<keyword evidence="3 6" id="KW-0119">Carbohydrate metabolism</keyword>
<reference evidence="9 10" key="1">
    <citation type="journal article" date="2013" name="BMC Genomics">
        <title>Genomics-driven discovery of the pneumocandin biosynthetic gene cluster in the fungus Glarea lozoyensis.</title>
        <authorList>
            <person name="Chen L."/>
            <person name="Yue Q."/>
            <person name="Zhang X."/>
            <person name="Xiang M."/>
            <person name="Wang C."/>
            <person name="Li S."/>
            <person name="Che Y."/>
            <person name="Ortiz-Lopez F.J."/>
            <person name="Bills G.F."/>
            <person name="Liu X."/>
            <person name="An Z."/>
        </authorList>
    </citation>
    <scope>NUCLEOTIDE SEQUENCE [LARGE SCALE GENOMIC DNA]</scope>
    <source>
        <strain evidence="10">ATCC 20868 / MF5171</strain>
    </source>
</reference>
<dbReference type="Proteomes" id="UP000016922">
    <property type="component" value="Unassembled WGS sequence"/>
</dbReference>
<dbReference type="EMBL" id="KE145369">
    <property type="protein sequence ID" value="EPE27641.1"/>
    <property type="molecule type" value="Genomic_DNA"/>
</dbReference>
<keyword evidence="2 6" id="KW-0378">Hydrolase</keyword>
<dbReference type="Gene3D" id="3.20.20.80">
    <property type="entry name" value="Glycosidases"/>
    <property type="match status" value="1"/>
</dbReference>
<dbReference type="Pfam" id="PF00331">
    <property type="entry name" value="Glyco_hydro_10"/>
    <property type="match status" value="1"/>
</dbReference>
<dbReference type="AlphaFoldDB" id="S3D6G4"/>
<dbReference type="SMART" id="SM00633">
    <property type="entry name" value="Glyco_10"/>
    <property type="match status" value="1"/>
</dbReference>
<proteinExistence type="inferred from homology"/>
<gene>
    <name evidence="9" type="ORF">GLAREA_04432</name>
</gene>
<dbReference type="EC" id="3.2.1.8" evidence="6"/>
<dbReference type="GeneID" id="19463487"/>
<evidence type="ECO:0000256" key="4">
    <source>
        <dbReference type="ARBA" id="ARBA00023295"/>
    </source>
</evidence>
<evidence type="ECO:0000313" key="9">
    <source>
        <dbReference type="EMBL" id="EPE27641.1"/>
    </source>
</evidence>